<evidence type="ECO:0000313" key="1">
    <source>
        <dbReference type="EMBL" id="KAJ8677440.1"/>
    </source>
</evidence>
<proteinExistence type="predicted"/>
<accession>A0ACC2P1H9</accession>
<organism evidence="1 2">
    <name type="scientific">Eretmocerus hayati</name>
    <dbReference type="NCBI Taxonomy" id="131215"/>
    <lineage>
        <taxon>Eukaryota</taxon>
        <taxon>Metazoa</taxon>
        <taxon>Ecdysozoa</taxon>
        <taxon>Arthropoda</taxon>
        <taxon>Hexapoda</taxon>
        <taxon>Insecta</taxon>
        <taxon>Pterygota</taxon>
        <taxon>Neoptera</taxon>
        <taxon>Endopterygota</taxon>
        <taxon>Hymenoptera</taxon>
        <taxon>Apocrita</taxon>
        <taxon>Proctotrupomorpha</taxon>
        <taxon>Chalcidoidea</taxon>
        <taxon>Aphelinidae</taxon>
        <taxon>Aphelininae</taxon>
        <taxon>Eretmocerus</taxon>
    </lineage>
</organism>
<gene>
    <name evidence="1" type="ORF">QAD02_013227</name>
</gene>
<evidence type="ECO:0000313" key="2">
    <source>
        <dbReference type="Proteomes" id="UP001239111"/>
    </source>
</evidence>
<dbReference type="Proteomes" id="UP001239111">
    <property type="component" value="Chromosome 2"/>
</dbReference>
<sequence length="124" mass="14318">MYQEFVRKQDLSNNILKGREDQKHDIKFKNMDMKQHNLERSTDNRNPVELSSNVDKEKWFHNLTNCNIPDEVIEVVSLGPKFSHSSRLDHNTMVETIKNTGNLLGTSEFDEQLASSILSTVVNN</sequence>
<name>A0ACC2P1H9_9HYME</name>
<keyword evidence="2" id="KW-1185">Reference proteome</keyword>
<comment type="caution">
    <text evidence="1">The sequence shown here is derived from an EMBL/GenBank/DDBJ whole genome shotgun (WGS) entry which is preliminary data.</text>
</comment>
<protein>
    <submittedName>
        <fullName evidence="1">Uncharacterized protein</fullName>
    </submittedName>
</protein>
<dbReference type="EMBL" id="CM056742">
    <property type="protein sequence ID" value="KAJ8677440.1"/>
    <property type="molecule type" value="Genomic_DNA"/>
</dbReference>
<reference evidence="1" key="1">
    <citation type="submission" date="2023-04" db="EMBL/GenBank/DDBJ databases">
        <title>A chromosome-level genome assembly of the parasitoid wasp Eretmocerus hayati.</title>
        <authorList>
            <person name="Zhong Y."/>
            <person name="Liu S."/>
            <person name="Liu Y."/>
        </authorList>
    </citation>
    <scope>NUCLEOTIDE SEQUENCE</scope>
    <source>
        <strain evidence="1">ZJU_SS_LIU_2023</strain>
    </source>
</reference>